<dbReference type="Pfam" id="PF06035">
    <property type="entry name" value="Peptidase_C93"/>
    <property type="match status" value="1"/>
</dbReference>
<comment type="caution">
    <text evidence="2">The sequence shown here is derived from an EMBL/GenBank/DDBJ whole genome shotgun (WGS) entry which is preliminary data.</text>
</comment>
<accession>A0A4S1CAL8</accession>
<evidence type="ECO:0000256" key="1">
    <source>
        <dbReference type="SAM" id="SignalP"/>
    </source>
</evidence>
<dbReference type="EMBL" id="SRSC01000005">
    <property type="protein sequence ID" value="TGU70349.1"/>
    <property type="molecule type" value="Genomic_DNA"/>
</dbReference>
<feature type="signal peptide" evidence="1">
    <location>
        <begin position="1"/>
        <end position="23"/>
    </location>
</feature>
<dbReference type="InterPro" id="IPR010319">
    <property type="entry name" value="Transglutaminase-like_Cys_pept"/>
</dbReference>
<proteinExistence type="predicted"/>
<keyword evidence="3" id="KW-1185">Reference proteome</keyword>
<evidence type="ECO:0000313" key="3">
    <source>
        <dbReference type="Proteomes" id="UP000306416"/>
    </source>
</evidence>
<evidence type="ECO:0000313" key="2">
    <source>
        <dbReference type="EMBL" id="TGU70349.1"/>
    </source>
</evidence>
<dbReference type="Gene3D" id="3.10.620.30">
    <property type="match status" value="1"/>
</dbReference>
<dbReference type="AlphaFoldDB" id="A0A4S1CAL8"/>
<gene>
    <name evidence="2" type="ORF">E4633_19370</name>
</gene>
<keyword evidence="1" id="KW-0732">Signal</keyword>
<dbReference type="Proteomes" id="UP000306416">
    <property type="component" value="Unassembled WGS sequence"/>
</dbReference>
<name>A0A4S1CAL8_9BACT</name>
<dbReference type="InterPro" id="IPR038765">
    <property type="entry name" value="Papain-like_cys_pep_sf"/>
</dbReference>
<dbReference type="PANTHER" id="PTHR39327">
    <property type="match status" value="1"/>
</dbReference>
<dbReference type="SUPFAM" id="SSF54001">
    <property type="entry name" value="Cysteine proteinases"/>
    <property type="match status" value="1"/>
</dbReference>
<keyword evidence="2" id="KW-0548">Nucleotidyltransferase</keyword>
<dbReference type="PANTHER" id="PTHR39327:SF1">
    <property type="entry name" value="BLR5470 PROTEIN"/>
    <property type="match status" value="1"/>
</dbReference>
<protein>
    <submittedName>
        <fullName evidence="2">Sulfate adenylyltransferase</fullName>
    </submittedName>
</protein>
<organism evidence="2 3">
    <name type="scientific">Geomonas terrae</name>
    <dbReference type="NCBI Taxonomy" id="2562681"/>
    <lineage>
        <taxon>Bacteria</taxon>
        <taxon>Pseudomonadati</taxon>
        <taxon>Thermodesulfobacteriota</taxon>
        <taxon>Desulfuromonadia</taxon>
        <taxon>Geobacterales</taxon>
        <taxon>Geobacteraceae</taxon>
        <taxon>Geomonas</taxon>
    </lineage>
</organism>
<reference evidence="2 3" key="1">
    <citation type="submission" date="2019-04" db="EMBL/GenBank/DDBJ databases">
        <title>Geobacter oryzae sp. nov., ferric-reducing bacteria isolated from paddy soil.</title>
        <authorList>
            <person name="Xu Z."/>
            <person name="Masuda Y."/>
            <person name="Itoh H."/>
            <person name="Senoo K."/>
        </authorList>
    </citation>
    <scope>NUCLEOTIDE SEQUENCE [LARGE SCALE GENOMIC DNA]</scope>
    <source>
        <strain evidence="2 3">Red111</strain>
    </source>
</reference>
<feature type="chain" id="PRO_5020541632" evidence="1">
    <location>
        <begin position="24"/>
        <end position="224"/>
    </location>
</feature>
<keyword evidence="2" id="KW-0808">Transferase</keyword>
<dbReference type="RefSeq" id="WP_135872822.1">
    <property type="nucleotide sequence ID" value="NZ_SRSC01000005.1"/>
</dbReference>
<dbReference type="GO" id="GO:0016779">
    <property type="term" value="F:nucleotidyltransferase activity"/>
    <property type="evidence" value="ECO:0007669"/>
    <property type="project" value="UniProtKB-KW"/>
</dbReference>
<sequence>MGIYLKRLLSLSLAAFVAALCVAGTVFTAGNFSVDRQLLQQAEKKYGREAYQRLIAWEELIAHDRSRHDRDKLEKVNRFFNERIRFASDREVWGVEDYWATPVEFLAKGAGDCEDFAIAKYFTLKAMGVDDDKLRITYVKALRYNIHHMVLTYYSDPEAEPLVLDNLVDSIDHASRRTDLMPILSFNGSGLWLAKQRGKGKLAGKSNRLRLWQDLLQKMSENKL</sequence>